<comment type="caution">
    <text evidence="1">The sequence shown here is derived from an EMBL/GenBank/DDBJ whole genome shotgun (WGS) entry which is preliminary data.</text>
</comment>
<dbReference type="AlphaFoldDB" id="A0A1Q9ESV5"/>
<evidence type="ECO:0000313" key="1">
    <source>
        <dbReference type="EMBL" id="OLQ10481.1"/>
    </source>
</evidence>
<dbReference type="Proteomes" id="UP000186817">
    <property type="component" value="Unassembled WGS sequence"/>
</dbReference>
<name>A0A1Q9ESV5_SYMMI</name>
<reference evidence="1 2" key="1">
    <citation type="submission" date="2016-02" db="EMBL/GenBank/DDBJ databases">
        <title>Genome analysis of coral dinoflagellate symbionts highlights evolutionary adaptations to a symbiotic lifestyle.</title>
        <authorList>
            <person name="Aranda M."/>
            <person name="Li Y."/>
            <person name="Liew Y.J."/>
            <person name="Baumgarten S."/>
            <person name="Simakov O."/>
            <person name="Wilson M."/>
            <person name="Piel J."/>
            <person name="Ashoor H."/>
            <person name="Bougouffa S."/>
            <person name="Bajic V.B."/>
            <person name="Ryu T."/>
            <person name="Ravasi T."/>
            <person name="Bayer T."/>
            <person name="Micklem G."/>
            <person name="Kim H."/>
            <person name="Bhak J."/>
            <person name="Lajeunesse T.C."/>
            <person name="Voolstra C.R."/>
        </authorList>
    </citation>
    <scope>NUCLEOTIDE SEQUENCE [LARGE SCALE GENOMIC DNA]</scope>
    <source>
        <strain evidence="1 2">CCMP2467</strain>
    </source>
</reference>
<proteinExistence type="predicted"/>
<organism evidence="1 2">
    <name type="scientific">Symbiodinium microadriaticum</name>
    <name type="common">Dinoflagellate</name>
    <name type="synonym">Zooxanthella microadriatica</name>
    <dbReference type="NCBI Taxonomy" id="2951"/>
    <lineage>
        <taxon>Eukaryota</taxon>
        <taxon>Sar</taxon>
        <taxon>Alveolata</taxon>
        <taxon>Dinophyceae</taxon>
        <taxon>Suessiales</taxon>
        <taxon>Symbiodiniaceae</taxon>
        <taxon>Symbiodinium</taxon>
    </lineage>
</organism>
<sequence>MVTIEGQSNKRESEFFALQPPTILKSAIKNDGLEIVEGILRNYQTLSQAMAAGRSDDDRSADALAAAYRRVPRKQFWSAMHVLRVCPMVDNIIVDQTQLSCLVLWCGLLDDLEVDEDRKSVVRSCSKIAIDVSKKRMKAVIEGMKKLTQSSYADCKAACEGLGVKCEMPDVKEAAALNAWHLERLAGSLNDMTVSGLPRLQRRDAGDTSYRTMKPSERPPTLGEVLNPIQMFMQLLNVDATLFDDYETGEEFYQSVMDGLHEDADKLIRSFNSVGPFKFVDNVVTGARLHKVPTSDTMSEFYSIIRSRPYTPVDCKRSFNKVRKVMAQPAELTEEGHRACERSRGAHIATRVLAYLKEHNRLPRVHTAGSSKFLRRMFSNRTVDVNLLHPESASLEEWRKPVTDKACSLKFSDILALFDRDTVGVDWKTPHYRRLLLELFHHGKPAVRDTVRDYLLGRLPVDNLHMLYNEKERNYRTYKAREYAMFTITPRDVMGVTERAIREDLIRDMPAVTLGREYHKLTVDLMDFLRQPSAAKSLSRASRQKRHGFIMQLLEAEREMLMSMGEGEREAWIDNNCRSSFLSSGRMPEGTGQTRWTVHGQADITADCWDDLEENSELIGTGDDMLIRVETFDSPRMVPAETLKGEYAKEFVSKLRHARDKEVNGAALRQKTMNRLKTAILVSVVPHNNKILSTKAAYCHVHTISVGMRELFVDSVTNEKRDGKHLRLIGTGSSMTWRHVVEMMLTRPASLSGMPIIGLSGHTVRRFIQRACSMTEKLYRHLSKACNNAKSSEQLDLEVELNNIREGSPEHIYHLCDDRMLLSTTPCFQLPQMFAESYIVKTRGDVGSAFYKYDLIAAKERWDLKAAVALGEGGGSAFKSVLRSSTCKFGHYVSIMDRTSFIDGKMNVWSPPSLDDTSHKKVPMLPESVMGPSDLSDSDTVQHQDDESELVAKTFNATVNSMTIMTSCVTELCGALPAWCECESRFQELRRDVELLLGGSYEAGGEGCSITGLRSPMALKYHRGARKGMTTLCGRLLDHPLLMAPYDDLDVPANVAKDKKCHGKAESAMRSPSSVGIAT</sequence>
<protein>
    <submittedName>
        <fullName evidence="1">Uncharacterized protein</fullName>
    </submittedName>
</protein>
<evidence type="ECO:0000313" key="2">
    <source>
        <dbReference type="Proteomes" id="UP000186817"/>
    </source>
</evidence>
<gene>
    <name evidence="1" type="ORF">AK812_SmicGene5790</name>
</gene>
<dbReference type="OrthoDB" id="10278526at2759"/>
<keyword evidence="2" id="KW-1185">Reference proteome</keyword>
<dbReference type="EMBL" id="LSRX01000077">
    <property type="protein sequence ID" value="OLQ10481.1"/>
    <property type="molecule type" value="Genomic_DNA"/>
</dbReference>
<accession>A0A1Q9ESV5</accession>